<dbReference type="EMBL" id="JAEKNN010000041">
    <property type="protein sequence ID" value="MBJ7609400.1"/>
    <property type="molecule type" value="Genomic_DNA"/>
</dbReference>
<sequence length="392" mass="40498">MRARGFGTYAVALIALAIALVFVVLSTAPPSQNDDPSSRAAGKAGTLALYNWLGNLGFNVHRVSGQFKASASDVLLIVDPRAPISDPDAEAVMESLAHGADVVLAVSTDHAIDAAPLLNRLRITMDTLRPTAGDSTPVQPFDAADRVHHVPMAAGAAIEPAPYLTPLLGQSGMVTAVAEQVANGGRAYVLASPFPLSNDGLRGGDSSAMVLAMLERARGGSVGFDEYHHGEMAVTADGAAAIFNSPLGLAMVLAVAAVIAFLALSGRRLGHPLPVGDASLVPTTATYVQAMAGLYSRSRDRGAVASRYANEVKQRLALGGAADPADDGSFVAAVGAIRPDLAADVELVLERARALATSSPDAAALLALARDVDDLERRWAEPASFTPAQWRA</sequence>
<dbReference type="Pfam" id="PF14258">
    <property type="entry name" value="DUF4350"/>
    <property type="match status" value="1"/>
</dbReference>
<evidence type="ECO:0000313" key="4">
    <source>
        <dbReference type="Proteomes" id="UP000614410"/>
    </source>
</evidence>
<dbReference type="AlphaFoldDB" id="A0A934KNT3"/>
<feature type="domain" description="DUF4350" evidence="2">
    <location>
        <begin position="43"/>
        <end position="214"/>
    </location>
</feature>
<dbReference type="Proteomes" id="UP000614410">
    <property type="component" value="Unassembled WGS sequence"/>
</dbReference>
<name>A0A934KNT3_9BACT</name>
<keyword evidence="1" id="KW-1133">Transmembrane helix</keyword>
<keyword evidence="1" id="KW-0812">Transmembrane</keyword>
<protein>
    <submittedName>
        <fullName evidence="3">DUF4350 domain-containing protein</fullName>
    </submittedName>
</protein>
<evidence type="ECO:0000313" key="3">
    <source>
        <dbReference type="EMBL" id="MBJ7609400.1"/>
    </source>
</evidence>
<evidence type="ECO:0000259" key="2">
    <source>
        <dbReference type="Pfam" id="PF14258"/>
    </source>
</evidence>
<evidence type="ECO:0000256" key="1">
    <source>
        <dbReference type="SAM" id="Phobius"/>
    </source>
</evidence>
<organism evidence="3 4">
    <name type="scientific">Candidatus Amunia macphersoniae</name>
    <dbReference type="NCBI Taxonomy" id="3127014"/>
    <lineage>
        <taxon>Bacteria</taxon>
        <taxon>Bacillati</taxon>
        <taxon>Candidatus Dormiibacterota</taxon>
        <taxon>Candidatus Dormibacteria</taxon>
        <taxon>Candidatus Aeolococcales</taxon>
        <taxon>Candidatus Aeolococcaceae</taxon>
        <taxon>Candidatus Amunia</taxon>
    </lineage>
</organism>
<gene>
    <name evidence="3" type="ORF">JF887_08215</name>
</gene>
<accession>A0A934KNT3</accession>
<keyword evidence="1" id="KW-0472">Membrane</keyword>
<reference evidence="3 4" key="1">
    <citation type="submission" date="2020-10" db="EMBL/GenBank/DDBJ databases">
        <title>Ca. Dormibacterota MAGs.</title>
        <authorList>
            <person name="Montgomery K."/>
        </authorList>
    </citation>
    <scope>NUCLEOTIDE SEQUENCE [LARGE SCALE GENOMIC DNA]</scope>
    <source>
        <strain evidence="3">Mitchell_Peninsula_5</strain>
    </source>
</reference>
<dbReference type="InterPro" id="IPR025646">
    <property type="entry name" value="DUF4350"/>
</dbReference>
<proteinExistence type="predicted"/>
<comment type="caution">
    <text evidence="3">The sequence shown here is derived from an EMBL/GenBank/DDBJ whole genome shotgun (WGS) entry which is preliminary data.</text>
</comment>
<feature type="transmembrane region" description="Helical" evidence="1">
    <location>
        <begin position="247"/>
        <end position="264"/>
    </location>
</feature>